<dbReference type="Proteomes" id="UP000184287">
    <property type="component" value="Unassembled WGS sequence"/>
</dbReference>
<dbReference type="RefSeq" id="WP_073228438.1">
    <property type="nucleotide sequence ID" value="NZ_FQUQ01000001.1"/>
</dbReference>
<evidence type="ECO:0000313" key="3">
    <source>
        <dbReference type="Proteomes" id="UP000184287"/>
    </source>
</evidence>
<feature type="transmembrane region" description="Helical" evidence="1">
    <location>
        <begin position="21"/>
        <end position="39"/>
    </location>
</feature>
<organism evidence="2 3">
    <name type="scientific">Pedobacter caeni</name>
    <dbReference type="NCBI Taxonomy" id="288992"/>
    <lineage>
        <taxon>Bacteria</taxon>
        <taxon>Pseudomonadati</taxon>
        <taxon>Bacteroidota</taxon>
        <taxon>Sphingobacteriia</taxon>
        <taxon>Sphingobacteriales</taxon>
        <taxon>Sphingobacteriaceae</taxon>
        <taxon>Pedobacter</taxon>
    </lineage>
</organism>
<keyword evidence="3" id="KW-1185">Reference proteome</keyword>
<evidence type="ECO:0000313" key="2">
    <source>
        <dbReference type="EMBL" id="SHE75832.1"/>
    </source>
</evidence>
<keyword evidence="1" id="KW-0812">Transmembrane</keyword>
<gene>
    <name evidence="2" type="ORF">SAMN04488522_1011121</name>
</gene>
<dbReference type="OrthoDB" id="1349101at2"/>
<protein>
    <submittedName>
        <fullName evidence="2">Uncharacterized protein</fullName>
    </submittedName>
</protein>
<accession>A0A1M4W4F1</accession>
<name>A0A1M4W4F1_9SPHI</name>
<proteinExistence type="predicted"/>
<keyword evidence="1" id="KW-1133">Transmembrane helix</keyword>
<dbReference type="EMBL" id="FQUQ01000001">
    <property type="protein sequence ID" value="SHE75832.1"/>
    <property type="molecule type" value="Genomic_DNA"/>
</dbReference>
<keyword evidence="1" id="KW-0472">Membrane</keyword>
<dbReference type="AlphaFoldDB" id="A0A1M4W4F1"/>
<evidence type="ECO:0000256" key="1">
    <source>
        <dbReference type="SAM" id="Phobius"/>
    </source>
</evidence>
<sequence length="246" mass="27629">MEKDLILRLEKLERKHQKLKVALIGCATLLLLVTLGFSFKGKESFNIIRAKGIVIEDSLGKDRILIGAPVPYSKYRVRTDTNLVRKHMAGRIYKKDPEQYMKWYRRYRHSAIGMIVMNEGGFDRVLIGDQLADANVGRRIFDNSGMLWNDGMGMELGGAGVNTSPDGKANVVVGLDDSEGEAVHLFAHADHTKGLVIQGKDGELVIGMAKAEGTRFRNKQKFTGIKYFNKEGKLMWEQEIKTDGQK</sequence>
<reference evidence="3" key="1">
    <citation type="submission" date="2016-11" db="EMBL/GenBank/DDBJ databases">
        <authorList>
            <person name="Varghese N."/>
            <person name="Submissions S."/>
        </authorList>
    </citation>
    <scope>NUCLEOTIDE SEQUENCE [LARGE SCALE GENOMIC DNA]</scope>
    <source>
        <strain evidence="3">DSM 16990</strain>
    </source>
</reference>